<dbReference type="AlphaFoldDB" id="A3ZRJ2"/>
<dbReference type="InterPro" id="IPR023155">
    <property type="entry name" value="Cyt_c-552/4"/>
</dbReference>
<reference evidence="5 6" key="1">
    <citation type="submission" date="2006-02" db="EMBL/GenBank/DDBJ databases">
        <authorList>
            <person name="Amann R."/>
            <person name="Ferriera S."/>
            <person name="Johnson J."/>
            <person name="Kravitz S."/>
            <person name="Halpern A."/>
            <person name="Remington K."/>
            <person name="Beeson K."/>
            <person name="Tran B."/>
            <person name="Rogers Y.-H."/>
            <person name="Friedman R."/>
            <person name="Venter J.C."/>
        </authorList>
    </citation>
    <scope>NUCLEOTIDE SEQUENCE [LARGE SCALE GENOMIC DNA]</scope>
    <source>
        <strain evidence="5 6">DSM 3645</strain>
    </source>
</reference>
<evidence type="ECO:0000256" key="1">
    <source>
        <dbReference type="ARBA" id="ARBA00022729"/>
    </source>
</evidence>
<dbReference type="InterPro" id="IPR036280">
    <property type="entry name" value="Multihaem_cyt_sf"/>
</dbReference>
<evidence type="ECO:0000259" key="3">
    <source>
        <dbReference type="Pfam" id="PF13435"/>
    </source>
</evidence>
<evidence type="ECO:0000259" key="4">
    <source>
        <dbReference type="Pfam" id="PF14522"/>
    </source>
</evidence>
<dbReference type="eggNOG" id="COG3303">
    <property type="taxonomic scope" value="Bacteria"/>
</dbReference>
<accession>A3ZRJ2</accession>
<dbReference type="eggNOG" id="COG1413">
    <property type="taxonomic scope" value="Bacteria"/>
</dbReference>
<dbReference type="Pfam" id="PF13435">
    <property type="entry name" value="Cytochrome_C554"/>
    <property type="match status" value="1"/>
</dbReference>
<proteinExistence type="predicted"/>
<dbReference type="Gene3D" id="1.10.1130.10">
    <property type="entry name" value="Flavocytochrome C3, Chain A"/>
    <property type="match status" value="2"/>
</dbReference>
<organism evidence="5 6">
    <name type="scientific">Blastopirellula marina DSM 3645</name>
    <dbReference type="NCBI Taxonomy" id="314230"/>
    <lineage>
        <taxon>Bacteria</taxon>
        <taxon>Pseudomonadati</taxon>
        <taxon>Planctomycetota</taxon>
        <taxon>Planctomycetia</taxon>
        <taxon>Pirellulales</taxon>
        <taxon>Pirellulaceae</taxon>
        <taxon>Blastopirellula</taxon>
    </lineage>
</organism>
<dbReference type="PANTHER" id="PTHR35038">
    <property type="entry name" value="DISSIMILATORY SULFITE REDUCTASE SIRA"/>
    <property type="match status" value="1"/>
</dbReference>
<gene>
    <name evidence="5" type="ORF">DSM3645_12111</name>
</gene>
<dbReference type="InterPro" id="IPR051829">
    <property type="entry name" value="Multiheme_Cytochr_ET"/>
</dbReference>
<dbReference type="InterPro" id="IPR029467">
    <property type="entry name" value="Cyt_c7-like"/>
</dbReference>
<dbReference type="SUPFAM" id="SSF48695">
    <property type="entry name" value="Multiheme cytochromes"/>
    <property type="match status" value="1"/>
</dbReference>
<dbReference type="Proteomes" id="UP000004358">
    <property type="component" value="Unassembled WGS sequence"/>
</dbReference>
<feature type="domain" description="Cytochrome c-552/4" evidence="3">
    <location>
        <begin position="173"/>
        <end position="214"/>
    </location>
</feature>
<keyword evidence="1 2" id="KW-0732">Signal</keyword>
<protein>
    <submittedName>
        <fullName evidence="5">C-type cytochrome-like protein</fullName>
    </submittedName>
</protein>
<feature type="domain" description="Cytochrome c7-like" evidence="4">
    <location>
        <begin position="352"/>
        <end position="429"/>
    </location>
</feature>
<feature type="chain" id="PRO_5002665030" evidence="2">
    <location>
        <begin position="18"/>
        <end position="592"/>
    </location>
</feature>
<feature type="signal peptide" evidence="2">
    <location>
        <begin position="1"/>
        <end position="17"/>
    </location>
</feature>
<comment type="caution">
    <text evidence="5">The sequence shown here is derived from an EMBL/GenBank/DDBJ whole genome shotgun (WGS) entry which is preliminary data.</text>
</comment>
<evidence type="ECO:0000313" key="6">
    <source>
        <dbReference type="Proteomes" id="UP000004358"/>
    </source>
</evidence>
<dbReference type="HOGENOM" id="CLU_427455_0_0_0"/>
<dbReference type="STRING" id="314230.DSM3645_12111"/>
<evidence type="ECO:0000256" key="2">
    <source>
        <dbReference type="SAM" id="SignalP"/>
    </source>
</evidence>
<dbReference type="EMBL" id="AANZ01000007">
    <property type="protein sequence ID" value="EAQ80761.1"/>
    <property type="molecule type" value="Genomic_DNA"/>
</dbReference>
<dbReference type="Pfam" id="PF14522">
    <property type="entry name" value="Cytochrome_C7"/>
    <property type="match status" value="1"/>
</dbReference>
<name>A3ZRJ2_9BACT</name>
<dbReference type="PANTHER" id="PTHR35038:SF8">
    <property type="entry name" value="C-TYPE POLYHEME CYTOCHROME OMCC"/>
    <property type="match status" value="1"/>
</dbReference>
<evidence type="ECO:0000313" key="5">
    <source>
        <dbReference type="EMBL" id="EAQ80761.1"/>
    </source>
</evidence>
<sequence length="592" mass="65892">MIALFLGAILLACAWTAADGPQVTRITRPVELPQQVAADGYVGSKSCLECHADQCRSWGASHHRRMTQLAEPDSVLAPFDGRTMTLYDQSYRVQQRDGQYWVEMPNLYGDAEAAPRIERPIVMTTGSHNEQIYWFPSDDGSLRMFPWAYQIRAEKWMPVDAIFITPPRDSVARRPTWNHRCVQCHTTLPRSHQFNLQQGAEVAELAISCEACHGPGQAHVASERSGQGRGAIVNPAKLTHQRSSEVCGQCHSVHSTFDDAQAHRLDAEGCSYRPGDDLAKAKKLLAEGSVDQFWSDGMVRVSGREYTGLRASACYQQGEISCVTCHEMHQPVDDPRPAVEWANDQLRPEALTNQSCTNCHATIAADVPAHTHHALESSGSQCVNCHMPHTAFGLLKASRSHWIDSPRVERMSQSIDWNSARPNACNLCHLDQSLGWSANHLHDWFGQEKPDLPAEEQEVAAAILWLTRGDAGQRALLAWHCGWSAAQQTSGTAWMAPYLAQLLDDPYAAVRFVAGQTKDRLPGFADFPYDSLADETVLQERAAAMLQQWSKTPAPPKTRRAELLIDADGQLDQDRIELLRLLRDERPINLAE</sequence>